<keyword evidence="3" id="KW-0158">Chromosome</keyword>
<comment type="subcellular location">
    <subcellularLocation>
        <location evidence="1">Chromosome</location>
    </subcellularLocation>
</comment>
<evidence type="ECO:0000256" key="8">
    <source>
        <dbReference type="ARBA" id="ARBA00023054"/>
    </source>
</evidence>
<proteinExistence type="inferred from homology"/>
<gene>
    <name evidence="12" type="ORF">BG006_006518</name>
</gene>
<evidence type="ECO:0000256" key="3">
    <source>
        <dbReference type="ARBA" id="ARBA00022454"/>
    </source>
</evidence>
<accession>A0A9P5VLK5</accession>
<reference evidence="12" key="1">
    <citation type="journal article" date="2020" name="Fungal Divers.">
        <title>Resolving the Mortierellaceae phylogeny through synthesis of multi-gene phylogenetics and phylogenomics.</title>
        <authorList>
            <person name="Vandepol N."/>
            <person name="Liber J."/>
            <person name="Desiro A."/>
            <person name="Na H."/>
            <person name="Kennedy M."/>
            <person name="Barry K."/>
            <person name="Grigoriev I.V."/>
            <person name="Miller A.N."/>
            <person name="O'Donnell K."/>
            <person name="Stajich J.E."/>
            <person name="Bonito G."/>
        </authorList>
    </citation>
    <scope>NUCLEOTIDE SEQUENCE</scope>
    <source>
        <strain evidence="12">NVP1</strain>
    </source>
</reference>
<feature type="non-terminal residue" evidence="12">
    <location>
        <position position="1"/>
    </location>
</feature>
<sequence length="487" mass="55104">MRSTQLIAELFQRSHVFRNLLVADYSIFLQLTVGIHQHTLPPPSVFAEKTKQLAISLTNEWNNKYGAVYKQVALGYEFLRYHLKIDFTNLVPVTDEARSAEQQAQEERSKRIRRKKYEAAATEIDEQAPDIQENVRKMGACFNILVPKLDDEDTLNAIFSAEASNNPEDQDIGDDEDMYATNADLHRHDSLGVHDNALGSSRYRLEINVSKDNPVNIAESEDNVEVFATLRESYRLIIKKHWPLVMGWLDVLMKVDQEPGGQGRAVYDRLLRLVIGLKRDVADAKSKSEDLGVNMDTMYDPHGEESEESEDEFEEVEISNTAQSKAKGKQVDRKPLQPSPRARKPANPVFAMLGEEVLKDDPTYTGGTRVKPSSRNVAKRNSGDSLEQKESSVERDVATPGEESRQELLARAPVVPWDDDLAVWDKKEIQFNTSGLEYSHRFLGVGDGSNLVSDATLERMKMRTRIYSPEVPHVIKACRFPMSNGRL</sequence>
<evidence type="ECO:0000256" key="10">
    <source>
        <dbReference type="SAM" id="MobiDB-lite"/>
    </source>
</evidence>
<feature type="domain" description="UV-stimulated scaffold protein A C-terminal" evidence="11">
    <location>
        <begin position="411"/>
        <end position="487"/>
    </location>
</feature>
<evidence type="ECO:0000313" key="12">
    <source>
        <dbReference type="EMBL" id="KAF9330530.1"/>
    </source>
</evidence>
<evidence type="ECO:0000256" key="9">
    <source>
        <dbReference type="ARBA" id="ARBA00023204"/>
    </source>
</evidence>
<dbReference type="PANTHER" id="PTHR28670">
    <property type="entry name" value="UV-STIMULATED SCAFFOLD PROTEIN A"/>
    <property type="match status" value="1"/>
</dbReference>
<protein>
    <recommendedName>
        <fullName evidence="11">UV-stimulated scaffold protein A C-terminal domain-containing protein</fullName>
    </recommendedName>
</protein>
<dbReference type="AlphaFoldDB" id="A0A9P5VLK5"/>
<evidence type="ECO:0000256" key="2">
    <source>
        <dbReference type="ARBA" id="ARBA00009240"/>
    </source>
</evidence>
<evidence type="ECO:0000259" key="11">
    <source>
        <dbReference type="Pfam" id="PF09740"/>
    </source>
</evidence>
<keyword evidence="6" id="KW-0863">Zinc-finger</keyword>
<feature type="compositionally biased region" description="Acidic residues" evidence="10">
    <location>
        <begin position="305"/>
        <end position="317"/>
    </location>
</feature>
<feature type="compositionally biased region" description="Basic and acidic residues" evidence="10">
    <location>
        <begin position="386"/>
        <end position="405"/>
    </location>
</feature>
<dbReference type="InterPro" id="IPR049408">
    <property type="entry name" value="UVSSA_N_a-solenoid_rpt"/>
</dbReference>
<evidence type="ECO:0000256" key="1">
    <source>
        <dbReference type="ARBA" id="ARBA00004286"/>
    </source>
</evidence>
<evidence type="ECO:0000256" key="4">
    <source>
        <dbReference type="ARBA" id="ARBA00022723"/>
    </source>
</evidence>
<feature type="region of interest" description="Disordered" evidence="10">
    <location>
        <begin position="285"/>
        <end position="405"/>
    </location>
</feature>
<dbReference type="GO" id="GO:0009411">
    <property type="term" value="P:response to UV"/>
    <property type="evidence" value="ECO:0007669"/>
    <property type="project" value="InterPro"/>
</dbReference>
<keyword evidence="5" id="KW-0227">DNA damage</keyword>
<dbReference type="GO" id="GO:0005694">
    <property type="term" value="C:chromosome"/>
    <property type="evidence" value="ECO:0007669"/>
    <property type="project" value="UniProtKB-SubCell"/>
</dbReference>
<evidence type="ECO:0000256" key="7">
    <source>
        <dbReference type="ARBA" id="ARBA00022833"/>
    </source>
</evidence>
<name>A0A9P5VLK5_9FUNG</name>
<dbReference type="Proteomes" id="UP000696485">
    <property type="component" value="Unassembled WGS sequence"/>
</dbReference>
<dbReference type="GO" id="GO:0000993">
    <property type="term" value="F:RNA polymerase II complex binding"/>
    <property type="evidence" value="ECO:0007669"/>
    <property type="project" value="TreeGrafter"/>
</dbReference>
<dbReference type="Pfam" id="PF20867">
    <property type="entry name" value="UVSSA_N"/>
    <property type="match status" value="1"/>
</dbReference>
<dbReference type="InterPro" id="IPR049431">
    <property type="entry name" value="UVSSA_C"/>
</dbReference>
<dbReference type="GO" id="GO:0006283">
    <property type="term" value="P:transcription-coupled nucleotide-excision repair"/>
    <property type="evidence" value="ECO:0007669"/>
    <property type="project" value="TreeGrafter"/>
</dbReference>
<dbReference type="InterPro" id="IPR018610">
    <property type="entry name" value="UVSSA"/>
</dbReference>
<keyword evidence="13" id="KW-1185">Reference proteome</keyword>
<keyword evidence="7" id="KW-0862">Zinc</keyword>
<comment type="caution">
    <text evidence="12">The sequence shown here is derived from an EMBL/GenBank/DDBJ whole genome shotgun (WGS) entry which is preliminary data.</text>
</comment>
<evidence type="ECO:0000256" key="5">
    <source>
        <dbReference type="ARBA" id="ARBA00022763"/>
    </source>
</evidence>
<evidence type="ECO:0000313" key="13">
    <source>
        <dbReference type="Proteomes" id="UP000696485"/>
    </source>
</evidence>
<keyword evidence="8" id="KW-0175">Coiled coil</keyword>
<organism evidence="12 13">
    <name type="scientific">Podila minutissima</name>
    <dbReference type="NCBI Taxonomy" id="64525"/>
    <lineage>
        <taxon>Eukaryota</taxon>
        <taxon>Fungi</taxon>
        <taxon>Fungi incertae sedis</taxon>
        <taxon>Mucoromycota</taxon>
        <taxon>Mortierellomycotina</taxon>
        <taxon>Mortierellomycetes</taxon>
        <taxon>Mortierellales</taxon>
        <taxon>Mortierellaceae</taxon>
        <taxon>Podila</taxon>
    </lineage>
</organism>
<dbReference type="PANTHER" id="PTHR28670:SF1">
    <property type="entry name" value="UV-STIMULATED SCAFFOLD PROTEIN A"/>
    <property type="match status" value="1"/>
</dbReference>
<comment type="similarity">
    <text evidence="2">Belongs to the UVSSA family.</text>
</comment>
<dbReference type="GO" id="GO:0008270">
    <property type="term" value="F:zinc ion binding"/>
    <property type="evidence" value="ECO:0007669"/>
    <property type="project" value="UniProtKB-KW"/>
</dbReference>
<keyword evidence="4" id="KW-0479">Metal-binding</keyword>
<dbReference type="Pfam" id="PF09740">
    <property type="entry name" value="DUF2043"/>
    <property type="match status" value="1"/>
</dbReference>
<dbReference type="EMBL" id="JAAAUY010000390">
    <property type="protein sequence ID" value="KAF9330530.1"/>
    <property type="molecule type" value="Genomic_DNA"/>
</dbReference>
<keyword evidence="9" id="KW-0234">DNA repair</keyword>
<evidence type="ECO:0000256" key="6">
    <source>
        <dbReference type="ARBA" id="ARBA00022771"/>
    </source>
</evidence>